<reference evidence="1 2" key="1">
    <citation type="journal article" date="2013" name="Genome Announc.">
        <title>Complete genome sequence of Simiduia agarivorans SA1(T), a marine bacterium able to degrade a variety of polysaccharides.</title>
        <authorList>
            <person name="Lin S.Y."/>
            <person name="Shieh W.Y."/>
            <person name="Chen J.S."/>
            <person name="Tang S.L."/>
        </authorList>
    </citation>
    <scope>NUCLEOTIDE SEQUENCE [LARGE SCALE GENOMIC DNA]</scope>
    <source>
        <strain evidence="2">DSM 21679 / JCM 13881 / BCRC 17597 / SA1</strain>
    </source>
</reference>
<gene>
    <name evidence="1" type="ordered locus">M5M_11705</name>
</gene>
<keyword evidence="2" id="KW-1185">Reference proteome</keyword>
<evidence type="ECO:0000313" key="1">
    <source>
        <dbReference type="EMBL" id="AFU99518.1"/>
    </source>
</evidence>
<protein>
    <submittedName>
        <fullName evidence="1">Uncharacterized protein</fullName>
    </submittedName>
</protein>
<proteinExistence type="predicted"/>
<dbReference type="HOGENOM" id="CLU_1676667_0_0_6"/>
<sequence length="157" mass="17492">MKHITLALLLFLACMDTYPCGKDAPVGQIQIDFRKNQNGVSGYELLVAKSLDGQQLVKLEVRSVVQESVVFNIATEFHDASLYEEDEIYETHVRSWFVLADSLIESIVIVASYSQISESGAVLMCAPAYRVGLNELIERYNEGLQQSEEARADSGKL</sequence>
<accession>K4KN37</accession>
<evidence type="ECO:0000313" key="2">
    <source>
        <dbReference type="Proteomes" id="UP000000466"/>
    </source>
</evidence>
<dbReference type="Proteomes" id="UP000000466">
    <property type="component" value="Chromosome"/>
</dbReference>
<dbReference type="KEGG" id="saga:M5M_11705"/>
<dbReference type="RefSeq" id="WP_015047682.1">
    <property type="nucleotide sequence ID" value="NC_018868.3"/>
</dbReference>
<name>K4KN37_SIMAS</name>
<dbReference type="STRING" id="1117647.M5M_11705"/>
<dbReference type="AlphaFoldDB" id="K4KN37"/>
<organism evidence="1 2">
    <name type="scientific">Simiduia agarivorans (strain DSM 21679 / JCM 13881 / BCRC 17597 / SA1)</name>
    <dbReference type="NCBI Taxonomy" id="1117647"/>
    <lineage>
        <taxon>Bacteria</taxon>
        <taxon>Pseudomonadati</taxon>
        <taxon>Pseudomonadota</taxon>
        <taxon>Gammaproteobacteria</taxon>
        <taxon>Cellvibrionales</taxon>
        <taxon>Cellvibrionaceae</taxon>
        <taxon>Simiduia</taxon>
    </lineage>
</organism>
<dbReference type="EMBL" id="CP003746">
    <property type="protein sequence ID" value="AFU99518.1"/>
    <property type="molecule type" value="Genomic_DNA"/>
</dbReference>